<feature type="transmembrane region" description="Helical" evidence="1">
    <location>
        <begin position="103"/>
        <end position="125"/>
    </location>
</feature>
<evidence type="ECO:0000313" key="2">
    <source>
        <dbReference type="EMBL" id="HJD44794.1"/>
    </source>
</evidence>
<proteinExistence type="predicted"/>
<reference evidence="2" key="2">
    <citation type="submission" date="2021-04" db="EMBL/GenBank/DDBJ databases">
        <authorList>
            <person name="Gilroy R."/>
        </authorList>
    </citation>
    <scope>NUCLEOTIDE SEQUENCE</scope>
    <source>
        <strain evidence="2">9264</strain>
    </source>
</reference>
<keyword evidence="1" id="KW-0472">Membrane</keyword>
<gene>
    <name evidence="2" type="ORF">H9906_07180</name>
</gene>
<comment type="caution">
    <text evidence="2">The sequence shown here is derived from an EMBL/GenBank/DDBJ whole genome shotgun (WGS) entry which is preliminary data.</text>
</comment>
<feature type="non-terminal residue" evidence="2">
    <location>
        <position position="126"/>
    </location>
</feature>
<dbReference type="AlphaFoldDB" id="A0A9D2U9H5"/>
<name>A0A9D2U9H5_9BURK</name>
<dbReference type="Proteomes" id="UP000823889">
    <property type="component" value="Unassembled WGS sequence"/>
</dbReference>
<protein>
    <submittedName>
        <fullName evidence="2">Uncharacterized protein</fullName>
    </submittedName>
</protein>
<evidence type="ECO:0000313" key="3">
    <source>
        <dbReference type="Proteomes" id="UP000823889"/>
    </source>
</evidence>
<reference evidence="2" key="1">
    <citation type="journal article" date="2021" name="PeerJ">
        <title>Extensive microbial diversity within the chicken gut microbiome revealed by metagenomics and culture.</title>
        <authorList>
            <person name="Gilroy R."/>
            <person name="Ravi A."/>
            <person name="Getino M."/>
            <person name="Pursley I."/>
            <person name="Horton D.L."/>
            <person name="Alikhan N.F."/>
            <person name="Baker D."/>
            <person name="Gharbi K."/>
            <person name="Hall N."/>
            <person name="Watson M."/>
            <person name="Adriaenssens E.M."/>
            <person name="Foster-Nyarko E."/>
            <person name="Jarju S."/>
            <person name="Secka A."/>
            <person name="Antonio M."/>
            <person name="Oren A."/>
            <person name="Chaudhuri R.R."/>
            <person name="La Ragione R."/>
            <person name="Hildebrand F."/>
            <person name="Pallen M.J."/>
        </authorList>
    </citation>
    <scope>NUCLEOTIDE SEQUENCE</scope>
    <source>
        <strain evidence="2">9264</strain>
    </source>
</reference>
<accession>A0A9D2U9H5</accession>
<evidence type="ECO:0000256" key="1">
    <source>
        <dbReference type="SAM" id="Phobius"/>
    </source>
</evidence>
<keyword evidence="1" id="KW-1133">Transmembrane helix</keyword>
<dbReference type="EMBL" id="DWUQ01000152">
    <property type="protein sequence ID" value="HJD44794.1"/>
    <property type="molecule type" value="Genomic_DNA"/>
</dbReference>
<sequence>MSATRPRASRKTMAVFSSLKQAEEVQKHVTEQIFGGDSKRVALIEPDDPQLDVKLQTEFTQMGHIAVTSHIWSAIIGIAVGAGLWGIFYLFKNPIVVNEVATSLLGFICVCLLIGVLIGCVIAYMP</sequence>
<feature type="transmembrane region" description="Helical" evidence="1">
    <location>
        <begin position="71"/>
        <end position="91"/>
    </location>
</feature>
<keyword evidence="1" id="KW-0812">Transmembrane</keyword>
<organism evidence="2 3">
    <name type="scientific">Candidatus Paenalcaligenes intestinipullorum</name>
    <dbReference type="NCBI Taxonomy" id="2838718"/>
    <lineage>
        <taxon>Bacteria</taxon>
        <taxon>Pseudomonadati</taxon>
        <taxon>Pseudomonadota</taxon>
        <taxon>Betaproteobacteria</taxon>
        <taxon>Burkholderiales</taxon>
        <taxon>Alcaligenaceae</taxon>
        <taxon>Paenalcaligenes</taxon>
    </lineage>
</organism>